<accession>A0A0F7QZV9</accession>
<dbReference type="AlphaFoldDB" id="A0A0F7QZV9"/>
<gene>
    <name evidence="7" type="primary">rps7</name>
</gene>
<dbReference type="GO" id="GO:0003735">
    <property type="term" value="F:structural constituent of ribosome"/>
    <property type="evidence" value="ECO:0007669"/>
    <property type="project" value="InterPro"/>
</dbReference>
<dbReference type="RefSeq" id="YP_009139377.1">
    <property type="nucleotide sequence ID" value="NC_027093.1"/>
</dbReference>
<evidence type="ECO:0000256" key="4">
    <source>
        <dbReference type="ARBA" id="ARBA00022980"/>
    </source>
</evidence>
<keyword evidence="7" id="KW-0934">Plastid</keyword>
<dbReference type="GO" id="GO:0019843">
    <property type="term" value="F:rRNA binding"/>
    <property type="evidence" value="ECO:0007669"/>
    <property type="project" value="UniProtKB-KW"/>
</dbReference>
<dbReference type="EMBL" id="LC008447">
    <property type="protein sequence ID" value="BAR72351.1"/>
    <property type="molecule type" value="Genomic_DNA"/>
</dbReference>
<organism evidence="7">
    <name type="scientific">Lepidodinium chlorophorum</name>
    <name type="common">Dinoflagellate</name>
    <name type="synonym">Gymnodinium chlorophorum</name>
    <dbReference type="NCBI Taxonomy" id="107758"/>
    <lineage>
        <taxon>Eukaryota</taxon>
        <taxon>Sar</taxon>
        <taxon>Alveolata</taxon>
        <taxon>Dinophyceae</taxon>
        <taxon>Gymnodiniales</taxon>
        <taxon>Gymnodiniaceae</taxon>
        <taxon>Lepidodinium</taxon>
    </lineage>
</organism>
<keyword evidence="2" id="KW-0699">rRNA-binding</keyword>
<dbReference type="InterPro" id="IPR005717">
    <property type="entry name" value="Ribosomal_uS7_bac/org-type"/>
</dbReference>
<name>A0A0F7QZV9_LEPCH</name>
<keyword evidence="4 7" id="KW-0689">Ribosomal protein</keyword>
<keyword evidence="5" id="KW-0687">Ribonucleoprotein</keyword>
<proteinExistence type="inferred from homology"/>
<evidence type="ECO:0000313" key="7">
    <source>
        <dbReference type="EMBL" id="BAR72351.1"/>
    </source>
</evidence>
<evidence type="ECO:0000259" key="6">
    <source>
        <dbReference type="Pfam" id="PF00177"/>
    </source>
</evidence>
<dbReference type="GO" id="GO:0015935">
    <property type="term" value="C:small ribosomal subunit"/>
    <property type="evidence" value="ECO:0007669"/>
    <property type="project" value="InterPro"/>
</dbReference>
<dbReference type="InterPro" id="IPR023798">
    <property type="entry name" value="Ribosomal_uS7_dom"/>
</dbReference>
<comment type="similarity">
    <text evidence="1">Belongs to the universal ribosomal protein uS7 family.</text>
</comment>
<dbReference type="InterPro" id="IPR036823">
    <property type="entry name" value="Ribosomal_uS7_dom_sf"/>
</dbReference>
<dbReference type="NCBIfam" id="TIGR01029">
    <property type="entry name" value="rpsG_bact"/>
    <property type="match status" value="1"/>
</dbReference>
<dbReference type="PANTHER" id="PTHR11205">
    <property type="entry name" value="RIBOSOMAL PROTEIN S7"/>
    <property type="match status" value="1"/>
</dbReference>
<evidence type="ECO:0000256" key="2">
    <source>
        <dbReference type="ARBA" id="ARBA00022730"/>
    </source>
</evidence>
<keyword evidence="3" id="KW-0694">RNA-binding</keyword>
<dbReference type="GO" id="GO:0006412">
    <property type="term" value="P:translation"/>
    <property type="evidence" value="ECO:0007669"/>
    <property type="project" value="InterPro"/>
</dbReference>
<evidence type="ECO:0000256" key="5">
    <source>
        <dbReference type="ARBA" id="ARBA00023274"/>
    </source>
</evidence>
<geneLocation type="chloroplast" evidence="7"/>
<dbReference type="InterPro" id="IPR000235">
    <property type="entry name" value="Ribosomal_uS7"/>
</dbReference>
<evidence type="ECO:0000256" key="3">
    <source>
        <dbReference type="ARBA" id="ARBA00022884"/>
    </source>
</evidence>
<feature type="domain" description="Small ribosomal subunit protein uS7" evidence="6">
    <location>
        <begin position="8"/>
        <end position="149"/>
    </location>
</feature>
<dbReference type="PIRSF" id="PIRSF002122">
    <property type="entry name" value="RPS7p_RPS7a_RPS5e_RPS7o"/>
    <property type="match status" value="1"/>
</dbReference>
<sequence length="163" mass="18638">MRVDLINNKYICCKDPIYKSVLLYIFANRLIRNGKKSLAYRILYSVLHEIRLEIRDLSVAILENAVRIIIPSIQLKALRISGAIYQVPIDVKLNVGISVAIQWILNASSDRNRNSIVFQLLDEIIQAASGLGSAIRKRREVCRIAEANKAFVRYRLKAFIKII</sequence>
<evidence type="ECO:0000256" key="1">
    <source>
        <dbReference type="ARBA" id="ARBA00007151"/>
    </source>
</evidence>
<keyword evidence="7" id="KW-0150">Chloroplast</keyword>
<dbReference type="GeneID" id="24286244"/>
<reference evidence="7" key="1">
    <citation type="submission" date="2014-10" db="EMBL/GenBank/DDBJ databases">
        <title>The plastid genome of Lepidodinium chlorophorum.</title>
        <authorList>
            <person name="Kamikawa R."/>
            <person name="Tanifuji G."/>
            <person name="Kawachi M."/>
            <person name="Miyashita M."/>
            <person name="Hashimoto T."/>
            <person name="Inagaki Y."/>
        </authorList>
    </citation>
    <scope>NUCLEOTIDE SEQUENCE</scope>
</reference>
<dbReference type="Pfam" id="PF00177">
    <property type="entry name" value="Ribosomal_S7"/>
    <property type="match status" value="1"/>
</dbReference>
<dbReference type="Gene3D" id="1.10.455.10">
    <property type="entry name" value="Ribosomal protein S7 domain"/>
    <property type="match status" value="1"/>
</dbReference>
<protein>
    <submittedName>
        <fullName evidence="7">Ribosomal protein S7</fullName>
    </submittedName>
</protein>
<dbReference type="SUPFAM" id="SSF47973">
    <property type="entry name" value="Ribosomal protein S7"/>
    <property type="match status" value="1"/>
</dbReference>